<accession>A0ACC0BJE1</accession>
<sequence>MDGAYKPDTAGEGVIIKDHDGDVRTTMAMHLPGIKDANHAEIIEIWCGLDLAKELLYSNLIIESDCSLLVYKLQGKSPDCFELGHFIESLQ</sequence>
<dbReference type="EMBL" id="CM044703">
    <property type="protein sequence ID" value="KAI5672750.1"/>
    <property type="molecule type" value="Genomic_DNA"/>
</dbReference>
<name>A0ACC0BJE1_CATRO</name>
<evidence type="ECO:0000313" key="1">
    <source>
        <dbReference type="EMBL" id="KAI5672750.1"/>
    </source>
</evidence>
<proteinExistence type="predicted"/>
<organism evidence="1 2">
    <name type="scientific">Catharanthus roseus</name>
    <name type="common">Madagascar periwinkle</name>
    <name type="synonym">Vinca rosea</name>
    <dbReference type="NCBI Taxonomy" id="4058"/>
    <lineage>
        <taxon>Eukaryota</taxon>
        <taxon>Viridiplantae</taxon>
        <taxon>Streptophyta</taxon>
        <taxon>Embryophyta</taxon>
        <taxon>Tracheophyta</taxon>
        <taxon>Spermatophyta</taxon>
        <taxon>Magnoliopsida</taxon>
        <taxon>eudicotyledons</taxon>
        <taxon>Gunneridae</taxon>
        <taxon>Pentapetalae</taxon>
        <taxon>asterids</taxon>
        <taxon>lamiids</taxon>
        <taxon>Gentianales</taxon>
        <taxon>Apocynaceae</taxon>
        <taxon>Rauvolfioideae</taxon>
        <taxon>Vinceae</taxon>
        <taxon>Catharanthinae</taxon>
        <taxon>Catharanthus</taxon>
    </lineage>
</organism>
<evidence type="ECO:0000313" key="2">
    <source>
        <dbReference type="Proteomes" id="UP001060085"/>
    </source>
</evidence>
<protein>
    <submittedName>
        <fullName evidence="1">Uncharacterized protein</fullName>
    </submittedName>
</protein>
<reference evidence="2" key="1">
    <citation type="journal article" date="2023" name="Nat. Plants">
        <title>Single-cell RNA sequencing provides a high-resolution roadmap for understanding the multicellular compartmentation of specialized metabolism.</title>
        <authorList>
            <person name="Sun S."/>
            <person name="Shen X."/>
            <person name="Li Y."/>
            <person name="Li Y."/>
            <person name="Wang S."/>
            <person name="Li R."/>
            <person name="Zhang H."/>
            <person name="Shen G."/>
            <person name="Guo B."/>
            <person name="Wei J."/>
            <person name="Xu J."/>
            <person name="St-Pierre B."/>
            <person name="Chen S."/>
            <person name="Sun C."/>
        </authorList>
    </citation>
    <scope>NUCLEOTIDE SEQUENCE [LARGE SCALE GENOMIC DNA]</scope>
</reference>
<keyword evidence="2" id="KW-1185">Reference proteome</keyword>
<gene>
    <name evidence="1" type="ORF">M9H77_13114</name>
</gene>
<dbReference type="Proteomes" id="UP001060085">
    <property type="component" value="Linkage Group LG03"/>
</dbReference>
<comment type="caution">
    <text evidence="1">The sequence shown here is derived from an EMBL/GenBank/DDBJ whole genome shotgun (WGS) entry which is preliminary data.</text>
</comment>